<dbReference type="EMBL" id="AB819321">
    <property type="protein sequence ID" value="BAO84872.1"/>
    <property type="molecule type" value="Genomic_DNA"/>
</dbReference>
<sequence>MTPEAVRALGDRLQLISVLCVWFAVLVRAPSAYQSPRHRGLWLALATAGAAMTLSLTPVRDAVPRLSGIEDAVALTANLFGVLSVVAILDFVGVATGGARARGDRGGNVGGEAGDRSGRRVRVVLLGSASAVVGVLVLCDLTVPPHTGHGIPPHGPPVPSLTYWLLLIATHTIADVLCVWVCYTHSRRHDDRSIATSLRLFGLGTAFAVVYWTGFLLYLPTRSAWILSVQPIVMALHGVLRAAAVLIPTVLAVRRESREAAVFWQLWPLWRDLVRAVPHIALSAPRPRLLELIWPRGSWALLAYRKIIEIRDAFLVLRDCFPPHLLQSARHYAKASRVPARDVEATVVACLLRRVLREARVPRPPSSLDVSVTATGGEVLADDTDFLLCVARAYCGMLPKGFCESVSDWDFHGC</sequence>
<proteinExistence type="predicted"/>
<protein>
    <submittedName>
        <fullName evidence="3">Putative regulator component</fullName>
    </submittedName>
</protein>
<organism evidence="3">
    <name type="scientific">Streptomyces melanovinaceus</name>
    <dbReference type="NCBI Taxonomy" id="1182637"/>
    <lineage>
        <taxon>Bacteria</taxon>
        <taxon>Bacillati</taxon>
        <taxon>Actinomycetota</taxon>
        <taxon>Actinomycetes</taxon>
        <taxon>Kitasatosporales</taxon>
        <taxon>Streptomycetaceae</taxon>
        <taxon>Streptomyces</taxon>
    </lineage>
</organism>
<dbReference type="Pfam" id="PF20182">
    <property type="entry name" value="DUF6545"/>
    <property type="match status" value="1"/>
</dbReference>
<keyword evidence="1" id="KW-0472">Membrane</keyword>
<feature type="transmembrane region" description="Helical" evidence="1">
    <location>
        <begin position="231"/>
        <end position="253"/>
    </location>
</feature>
<feature type="transmembrane region" description="Helical" evidence="1">
    <location>
        <begin position="41"/>
        <end position="60"/>
    </location>
</feature>
<dbReference type="InterPro" id="IPR050039">
    <property type="entry name" value="MAB_1171c-like"/>
</dbReference>
<evidence type="ECO:0000256" key="1">
    <source>
        <dbReference type="SAM" id="Phobius"/>
    </source>
</evidence>
<feature type="domain" description="DUF6545" evidence="2">
    <location>
        <begin position="263"/>
        <end position="394"/>
    </location>
</feature>
<accession>A0A060NT05</accession>
<reference evidence="3" key="1">
    <citation type="journal article" date="2013" name="Chem. Biol.">
        <title>Core assembly mechanism of quinocarcin/SF-1739: bimodular complex nonribosomal peptide synthetases for sequential mannich-type reactions.</title>
        <authorList>
            <person name="Hiratsuka T."/>
            <person name="Koketsu K."/>
            <person name="Minami A."/>
            <person name="Kaneko S."/>
            <person name="Yamazaki C."/>
            <person name="Watanabe K."/>
            <person name="Oguri H."/>
            <person name="Oikawa H."/>
        </authorList>
    </citation>
    <scope>NUCLEOTIDE SEQUENCE</scope>
    <source>
        <strain evidence="3">DO-52</strain>
    </source>
</reference>
<keyword evidence="1" id="KW-0812">Transmembrane</keyword>
<feature type="transmembrane region" description="Helical" evidence="1">
    <location>
        <begin position="12"/>
        <end position="29"/>
    </location>
</feature>
<evidence type="ECO:0000313" key="3">
    <source>
        <dbReference type="EMBL" id="BAO84872.1"/>
    </source>
</evidence>
<name>A0A060NT05_9ACTN</name>
<gene>
    <name evidence="3" type="primary">qcn23</name>
</gene>
<feature type="transmembrane region" description="Helical" evidence="1">
    <location>
        <begin position="72"/>
        <end position="95"/>
    </location>
</feature>
<dbReference type="NCBIfam" id="NF042915">
    <property type="entry name" value="MAB_1171c_fam"/>
    <property type="match status" value="1"/>
</dbReference>
<feature type="transmembrane region" description="Helical" evidence="1">
    <location>
        <begin position="123"/>
        <end position="143"/>
    </location>
</feature>
<feature type="transmembrane region" description="Helical" evidence="1">
    <location>
        <begin position="198"/>
        <end position="219"/>
    </location>
</feature>
<dbReference type="AlphaFoldDB" id="A0A060NT05"/>
<keyword evidence="1" id="KW-1133">Transmembrane helix</keyword>
<dbReference type="InterPro" id="IPR046675">
    <property type="entry name" value="DUF6545"/>
</dbReference>
<evidence type="ECO:0000259" key="2">
    <source>
        <dbReference type="Pfam" id="PF20182"/>
    </source>
</evidence>
<feature type="transmembrane region" description="Helical" evidence="1">
    <location>
        <begin position="163"/>
        <end position="186"/>
    </location>
</feature>